<keyword evidence="4" id="KW-0597">Phosphoprotein</keyword>
<dbReference type="GO" id="GO:0072330">
    <property type="term" value="P:monocarboxylic acid biosynthetic process"/>
    <property type="evidence" value="ECO:0007669"/>
    <property type="project" value="UniProtKB-ARBA"/>
</dbReference>
<feature type="domain" description="Carrier" evidence="6">
    <location>
        <begin position="927"/>
        <end position="1002"/>
    </location>
</feature>
<dbReference type="InterPro" id="IPR020802">
    <property type="entry name" value="TesA-like"/>
</dbReference>
<dbReference type="InterPro" id="IPR010071">
    <property type="entry name" value="AA_adenyl_dom"/>
</dbReference>
<dbReference type="PROSITE" id="PS00455">
    <property type="entry name" value="AMP_BINDING"/>
    <property type="match status" value="4"/>
</dbReference>
<dbReference type="Gene3D" id="1.10.1200.10">
    <property type="entry name" value="ACP-like"/>
    <property type="match status" value="2"/>
</dbReference>
<gene>
    <name evidence="7" type="ORF">C7C45_28325</name>
</gene>
<dbReference type="FunFam" id="1.10.1200.10:FF:000016">
    <property type="entry name" value="Non-ribosomal peptide synthase"/>
    <property type="match status" value="3"/>
</dbReference>
<dbReference type="Pfam" id="PF00668">
    <property type="entry name" value="Condensation"/>
    <property type="match status" value="4"/>
</dbReference>
<dbReference type="InterPro" id="IPR042099">
    <property type="entry name" value="ANL_N_sf"/>
</dbReference>
<dbReference type="PANTHER" id="PTHR45527:SF1">
    <property type="entry name" value="FATTY ACID SYNTHASE"/>
    <property type="match status" value="1"/>
</dbReference>
<evidence type="ECO:0000256" key="2">
    <source>
        <dbReference type="ARBA" id="ARBA00006432"/>
    </source>
</evidence>
<dbReference type="CDD" id="cd17646">
    <property type="entry name" value="A_NRPS_AB3403-like"/>
    <property type="match status" value="2"/>
</dbReference>
<dbReference type="FunFam" id="3.30.300.30:FF:000010">
    <property type="entry name" value="Enterobactin synthetase component F"/>
    <property type="match status" value="3"/>
</dbReference>
<dbReference type="Gene3D" id="3.40.50.980">
    <property type="match status" value="2"/>
</dbReference>
<dbReference type="FunFam" id="3.40.50.980:FF:000001">
    <property type="entry name" value="Non-ribosomal peptide synthetase"/>
    <property type="match status" value="1"/>
</dbReference>
<dbReference type="PANTHER" id="PTHR45527">
    <property type="entry name" value="NONRIBOSOMAL PEPTIDE SYNTHETASE"/>
    <property type="match status" value="1"/>
</dbReference>
<dbReference type="GO" id="GO:0016874">
    <property type="term" value="F:ligase activity"/>
    <property type="evidence" value="ECO:0007669"/>
    <property type="project" value="UniProtKB-KW"/>
</dbReference>
<dbReference type="GO" id="GO:0031177">
    <property type="term" value="F:phosphopantetheine binding"/>
    <property type="evidence" value="ECO:0007669"/>
    <property type="project" value="InterPro"/>
</dbReference>
<dbReference type="GO" id="GO:0008610">
    <property type="term" value="P:lipid biosynthetic process"/>
    <property type="evidence" value="ECO:0007669"/>
    <property type="project" value="UniProtKB-ARBA"/>
</dbReference>
<dbReference type="SUPFAM" id="SSF56801">
    <property type="entry name" value="Acetyl-CoA synthetase-like"/>
    <property type="match status" value="4"/>
</dbReference>
<dbReference type="InterPro" id="IPR000873">
    <property type="entry name" value="AMP-dep_synth/lig_dom"/>
</dbReference>
<evidence type="ECO:0000256" key="4">
    <source>
        <dbReference type="ARBA" id="ARBA00022553"/>
    </source>
</evidence>
<dbReference type="FunFam" id="2.30.38.10:FF:000001">
    <property type="entry name" value="Non-ribosomal peptide synthetase PvdI"/>
    <property type="match status" value="4"/>
</dbReference>
<protein>
    <recommendedName>
        <fullName evidence="6">Carrier domain-containing protein</fullName>
    </recommendedName>
</protein>
<dbReference type="InterPro" id="IPR025110">
    <property type="entry name" value="AMP-bd_C"/>
</dbReference>
<dbReference type="SUPFAM" id="SSF52777">
    <property type="entry name" value="CoA-dependent acyltransferases"/>
    <property type="match status" value="8"/>
</dbReference>
<evidence type="ECO:0000256" key="5">
    <source>
        <dbReference type="ARBA" id="ARBA00022598"/>
    </source>
</evidence>
<dbReference type="PROSITE" id="PS50075">
    <property type="entry name" value="CARRIER"/>
    <property type="match status" value="4"/>
</dbReference>
<dbReference type="Pfam" id="PF00501">
    <property type="entry name" value="AMP-binding"/>
    <property type="match status" value="4"/>
</dbReference>
<feature type="domain" description="Carrier" evidence="6">
    <location>
        <begin position="2865"/>
        <end position="2939"/>
    </location>
</feature>
<dbReference type="InterPro" id="IPR045851">
    <property type="entry name" value="AMP-bd_C_sf"/>
</dbReference>
<dbReference type="Gene3D" id="3.30.300.30">
    <property type="match status" value="4"/>
</dbReference>
<dbReference type="GO" id="GO:0043041">
    <property type="term" value="P:amino acid activation for nonribosomal peptide biosynthetic process"/>
    <property type="evidence" value="ECO:0007669"/>
    <property type="project" value="TreeGrafter"/>
</dbReference>
<dbReference type="InterPro" id="IPR020806">
    <property type="entry name" value="PKS_PP-bd"/>
</dbReference>
<dbReference type="RefSeq" id="WP_110567126.1">
    <property type="nucleotide sequence ID" value="NZ_PYBV01000044.1"/>
</dbReference>
<keyword evidence="3" id="KW-0596">Phosphopantetheine</keyword>
<dbReference type="InterPro" id="IPR001242">
    <property type="entry name" value="Condensation_dom"/>
</dbReference>
<dbReference type="InterPro" id="IPR036736">
    <property type="entry name" value="ACP-like_sf"/>
</dbReference>
<dbReference type="GO" id="GO:0044550">
    <property type="term" value="P:secondary metabolite biosynthetic process"/>
    <property type="evidence" value="ECO:0007669"/>
    <property type="project" value="UniProtKB-ARBA"/>
</dbReference>
<dbReference type="FunFam" id="3.30.559.30:FF:000001">
    <property type="entry name" value="Non-ribosomal peptide synthetase"/>
    <property type="match status" value="1"/>
</dbReference>
<dbReference type="Gene3D" id="2.30.38.10">
    <property type="entry name" value="Luciferase, Domain 3"/>
    <property type="match status" value="1"/>
</dbReference>
<dbReference type="PROSITE" id="PS00012">
    <property type="entry name" value="PHOSPHOPANTETHEINE"/>
    <property type="match status" value="4"/>
</dbReference>
<dbReference type="Gene3D" id="3.40.50.12780">
    <property type="entry name" value="N-terminal domain of ligase-like"/>
    <property type="match status" value="3"/>
</dbReference>
<reference evidence="7 8" key="1">
    <citation type="submission" date="2018-03" db="EMBL/GenBank/DDBJ databases">
        <title>Bioinformatic expansion and discovery of thiopeptide antibiotics.</title>
        <authorList>
            <person name="Schwalen C.J."/>
            <person name="Hudson G.A."/>
            <person name="Mitchell D.A."/>
        </authorList>
    </citation>
    <scope>NUCLEOTIDE SEQUENCE [LARGE SCALE GENOMIC DNA]</scope>
    <source>
        <strain evidence="7 8">NRRL 8041</strain>
    </source>
</reference>
<dbReference type="GO" id="GO:0005829">
    <property type="term" value="C:cytosol"/>
    <property type="evidence" value="ECO:0007669"/>
    <property type="project" value="TreeGrafter"/>
</dbReference>
<dbReference type="NCBIfam" id="NF003417">
    <property type="entry name" value="PRK04813.1"/>
    <property type="match status" value="6"/>
</dbReference>
<keyword evidence="5" id="KW-0436">Ligase</keyword>
<dbReference type="SUPFAM" id="SSF47336">
    <property type="entry name" value="ACP-like"/>
    <property type="match status" value="4"/>
</dbReference>
<dbReference type="Gene3D" id="3.40.50.1820">
    <property type="entry name" value="alpha/beta hydrolase"/>
    <property type="match status" value="2"/>
</dbReference>
<dbReference type="InterPro" id="IPR029058">
    <property type="entry name" value="AB_hydrolase_fold"/>
</dbReference>
<dbReference type="FunFam" id="3.40.50.12780:FF:000012">
    <property type="entry name" value="Non-ribosomal peptide synthetase"/>
    <property type="match status" value="3"/>
</dbReference>
<dbReference type="Proteomes" id="UP000248333">
    <property type="component" value="Unassembled WGS sequence"/>
</dbReference>
<dbReference type="FunFam" id="3.40.50.980:FF:000002">
    <property type="entry name" value="Enterobactin synthetase component F"/>
    <property type="match status" value="2"/>
</dbReference>
<keyword evidence="8" id="KW-1185">Reference proteome</keyword>
<dbReference type="Pfam" id="PF00975">
    <property type="entry name" value="Thioesterase"/>
    <property type="match status" value="1"/>
</dbReference>
<comment type="cofactor">
    <cofactor evidence="1">
        <name>pantetheine 4'-phosphate</name>
        <dbReference type="ChEBI" id="CHEBI:47942"/>
    </cofactor>
</comment>
<organism evidence="7 8">
    <name type="scientific">Micromonospora arborensis</name>
    <dbReference type="NCBI Taxonomy" id="2116518"/>
    <lineage>
        <taxon>Bacteria</taxon>
        <taxon>Bacillati</taxon>
        <taxon>Actinomycetota</taxon>
        <taxon>Actinomycetes</taxon>
        <taxon>Micromonosporales</taxon>
        <taxon>Micromonosporaceae</taxon>
        <taxon>Micromonospora</taxon>
    </lineage>
</organism>
<feature type="domain" description="Carrier" evidence="6">
    <location>
        <begin position="3847"/>
        <end position="3922"/>
    </location>
</feature>
<evidence type="ECO:0000313" key="8">
    <source>
        <dbReference type="Proteomes" id="UP000248333"/>
    </source>
</evidence>
<dbReference type="SMART" id="SM00823">
    <property type="entry name" value="PKS_PP"/>
    <property type="match status" value="4"/>
</dbReference>
<dbReference type="CDD" id="cd05930">
    <property type="entry name" value="A_NRPS"/>
    <property type="match status" value="1"/>
</dbReference>
<dbReference type="SMART" id="SM00824">
    <property type="entry name" value="PKS_TE"/>
    <property type="match status" value="1"/>
</dbReference>
<comment type="caution">
    <text evidence="7">The sequence shown here is derived from an EMBL/GenBank/DDBJ whole genome shotgun (WGS) entry which is preliminary data.</text>
</comment>
<dbReference type="OrthoDB" id="5476914at2"/>
<dbReference type="InterPro" id="IPR006162">
    <property type="entry name" value="Ppantetheine_attach_site"/>
</dbReference>
<evidence type="ECO:0000313" key="7">
    <source>
        <dbReference type="EMBL" id="PYC65544.1"/>
    </source>
</evidence>
<evidence type="ECO:0000256" key="1">
    <source>
        <dbReference type="ARBA" id="ARBA00001957"/>
    </source>
</evidence>
<feature type="domain" description="Carrier" evidence="6">
    <location>
        <begin position="1904"/>
        <end position="1979"/>
    </location>
</feature>
<comment type="similarity">
    <text evidence="2">Belongs to the ATP-dependent AMP-binding enzyme family.</text>
</comment>
<dbReference type="InterPro" id="IPR001031">
    <property type="entry name" value="Thioesterase"/>
</dbReference>
<dbReference type="Gene3D" id="3.30.559.30">
    <property type="entry name" value="Nonribosomal peptide synthetase, condensation domain"/>
    <property type="match status" value="4"/>
</dbReference>
<accession>A0A318NCD0</accession>
<dbReference type="Gene3D" id="3.30.559.10">
    <property type="entry name" value="Chloramphenicol acetyltransferase-like domain"/>
    <property type="match status" value="4"/>
</dbReference>
<dbReference type="CDD" id="cd19540">
    <property type="entry name" value="LCL_NRPS-like"/>
    <property type="match status" value="3"/>
</dbReference>
<dbReference type="InterPro" id="IPR020845">
    <property type="entry name" value="AMP-binding_CS"/>
</dbReference>
<proteinExistence type="inferred from homology"/>
<dbReference type="InterPro" id="IPR009081">
    <property type="entry name" value="PP-bd_ACP"/>
</dbReference>
<dbReference type="EMBL" id="PYBV01000044">
    <property type="protein sequence ID" value="PYC65544.1"/>
    <property type="molecule type" value="Genomic_DNA"/>
</dbReference>
<dbReference type="Pfam" id="PF00550">
    <property type="entry name" value="PP-binding"/>
    <property type="match status" value="4"/>
</dbReference>
<dbReference type="FunFam" id="1.10.1200.10:FF:000005">
    <property type="entry name" value="Nonribosomal peptide synthetase 1"/>
    <property type="match status" value="1"/>
</dbReference>
<dbReference type="SUPFAM" id="SSF53474">
    <property type="entry name" value="alpha/beta-Hydrolases"/>
    <property type="match status" value="1"/>
</dbReference>
<evidence type="ECO:0000259" key="6">
    <source>
        <dbReference type="PROSITE" id="PS50075"/>
    </source>
</evidence>
<dbReference type="InterPro" id="IPR023213">
    <property type="entry name" value="CAT-like_dom_sf"/>
</dbReference>
<sequence>MIPLSFAQQRLWFLSRLEESGATYNIPMVLRLRGALDPGALHAALTDVVARHEVLRTIFPEAADGTPFQHVLEDWSVPMPVEAVTEAALPAAIARQVGHTFALATEIPLSARLFTLAVDDHVLALVVHHVAGDGWSMGPLARDLSTAYQARCSGTAPDFEELPVQYADYALWQRDLLGEADDPDSVLTTQLDYWRRALDGIPDELTLPGARPRPGVASHRGGVVEVTLDAGLHARLGAFARGASATPFMVLQAGLAVLLSRLGAGPDIPLGMPVAGRTDDALNDLVGFFVNTLVVRVRVAGAFTDVVHQVRSAMLDAMSHQDVPFERIVEDLAPARSLARHPLFQVMLGMQNTATPTLDLPGVEASLLPIGSAPAKFDLDLSFTEPPGGGLRGRITYAADLFDAEAVQDLADRLVHLLDRALDRPDLPVGDLDILTVDERHRILVGWNDTSRSYTPSTVPGLFEAQAVATPDAPAVDAVTYRELSERVGRLAGILAARGVGPETRVAVVLPRSVDLVVVLLAVLKAGGAYVPVDPDYPADRIAFVIADARPVLVIDSSFDLGADGPVLEPVQLLPSHPAYVIYTSGSTGRPKGVVVSHAAVVNQFGWMQRTYGLTATDRVLLKTPVGFDVSVWELFWPLVTGASMVVARPGGHRDPAYLAGVIRDAGVTVVQFVPSMLRHFLDDPDAASCRSLRVLICIGEALPGDLADEAQRVLGLPVQNLYGPTEATIAITSWVCAQPANPMPIGTPMDNSRVYVLDRSMRPVPPGVPGELYLAGIQLARGYWARPGLTAERFVADPYGRGGRLYRTGDLAMWRLDGELVYLGRTDDQVKFRGFRIELGEITAILSTHADVRQAAVAVHDDRLVAYVVGDLDPAALRAHVAAALPEYMVPAAVVALDSLPLTANGKLDRKALPAPDFAASTTRRAPANRDEELLCQAFGEVLGRDDVGVDDNFFDLGGHSLLATKLVNRIRFLLGRETTVRDLFNAPTVAGLAGRLAAPGRTGIARRSRPEIVPLSAAQERLWFLNRLEGPSPTYHLPMVLRLIGPLDRDALAAALTDVVTRHEVLRTVFRTVDGVPCQRILPPSPVEFTDGVPVFDLTTDIPLWANLTSTVPDEHLLTLVVHHIAGDGWSLAPLARDISTAYQARLGGTAPSWNPLPVQYADYALWQRDLDLSSQLAYWRDALAGLPLELALPARRPRPAVASHRGEMIDLNLNAALYARLTAFARAENVTPFMVMQSAVAVLLSRLGAGFDIPLGTPVAGRNDEALNDLVGFFTNTLVLRVAVGGTFADTVRRVRETSLDAFAHQDVPFERIVEELAPDRSLGRHPLFQVLLAFQNNETPVLDLPGLAVEPVTPGSLPAKFDLDLTFAETADGGLRGRLVYATDLYDADVARALADQLVRLLDLALDRPDRPVTALDLLTDAERAQAVDDSTWPVPAVLAPQLVEAWAAETPDAPAVDRLTYRELNTRANRLAHYLIGRGVGPEALVALRLPRSAEQVVACLAVLKAGGAYLPIDPAYPAERIAFMLADARPAVILDGPVDTSAFPATDPGVEVRPDHPAYVIYTSGSTGRPKGVVVAHGGLAALAAAQREHFAVAPRSRVLQFASPSFDAAVSEWAMTLCAGAHLVVGTKDDLMPGEALRRTVAEHAITHVTLPPAVLAVQDPAGFETVTTLISAGEALPADVAERWRPGRRLINAYGPTEATVCATASEPLTVGERPSIGVAIAGVRAYVLDAGLRPVPPDVPGELYVAGLGLARGYLGRPGLSAERFVANPFRRGERMYRTGDLARRRPDGILDFLGRTDFQVKVRGFRVEPGEVEAALLGFAGVRQAAVLARADRLVAYVVGDIDVAALRAHAARTVPEHMVPAAVVVLEALPLTTNGKLDRVALPDPTFETGHREPATPQEELLARAFAAVLGRERVGVDDNFFTLGGHSLLATRLVARIRSVLGVDVPLRQLFEAPTVAALAGRLSLAGGSRPALTPRARPSTVPLSLAQQRLWFLNRLDGAAAYNIPMVLRLTGPLDRDALAAALTDVVTRHEVLRTVFPLVDGVPGQRVEPPSVAFREVSPAEPFDLTTEVPLRVGLTSIGPDEHRLALVVHHIAGDGSSLAPLARDISTAYAARLRGAVPSWTPLPVQYADYALWQRELDLSEQLAYWRDALAGLPPELTLPASRPRPAIASHRGAAVDFAVDVNLHARLTEFARTEGVTPFMVMQSAVAVLLSRLGAGSDIPLGTPVAGRDDEALHDLVGFFVNTLVLRVEVGGTFSQLVRRVRESTLDAFAHQDVPFEQVVEELAPARSLGRHPLFQVMLTFQNTETPVLDLPGLAVEAMPAGTTPVKFDLDLTFAEKTGGGLRGRIAYATDLFDADVIEAMAGRLVRVLDALIARPEQPVDAVDVLSAGEREQILDGWNDTDVAVSWSSVAEMVEARVAAAPDAPAVDGITYRELNSRANRLARRLVADGAGPESIVAVRLPRSADLVVALLAVLKAGAAYLPIDPDYPAERIGLILDEARPIAVIDEVVVPDGPDHDLGVRVLPEHPAYVIYTSGSTGRPKGVVIRQAGMVNYLARASAVYPGLADEARFHSSVGFDTTVTSVFGALVAGGRVVTEERRTAFLKVTPGHLAALSDIPEKLLMVGGEALRYDQLPAGVSVVNSYGPTETTVACTDFMVDGPGDGVVPIGRPMWNTRVYVLDAALRPVPPGVAGELYVAGAGLARGYLGRPALTAERFVACPFGGGGRMYRTGDLVTWRPDGVLEFLGRTDDQVKVRGYRIELGEVEAAIAAHPEVRQAAVTVHGQQVVAYVVPAVDPQELRRFVARTLPDYMVPAAVVALTELPLTVNGKVDRRSLPAPDYAAAVTGRAPRGHRERVVCEVFADVLGLEQVGADDDFFALGGHSLLAITLIERLRERDVTVDVRTLFLNPTPAGLAGSTGRAEVAIPPRRPLSRPLTPEMFPLVDLTADEVALLPDDVVDVYPLAPLQEGMYFHHLMNRENDVYVLPVELAFDSRQRLDAFVAALQQVVDRHEILRTSIRSFREPVQIVHEKATIPVSYGENVPMDLTQAPLLRVNVVGDRAVVRIHHIVQDHTALDVLLGEVRAFLDGTAGHLPEPVPFRDFVARARLGADDHEEHFRAVLGDVEEPTAPYGLLNVQGDGSGVTEASRALPAELAAAIREAARRHRTTPAVVLHAAWAHVLAAITGRSDVVFGTVLFGRMSAVGGERTPGLFMNTLPLRIDVDASNMVDHVREQLADLQAHEHAPLAVAQRAAPANPLFTTLLNYRHNTPAPGTGGLDGIRLLSVRERTNYPIAVMIEDGGAGFIVTVQAAAPASPRLLCDMVETAVAGLVDGKRPETLPAILRDEILHGWNDTTRSCQPATLPELFETQAAATPDAPAVDAVTYRELSGRVSRLAGVLAAFGVGPETRVAVVLPRSVDLIVVLLAVMKAGGAYVPIDPDYPADRIAFVIADARPVLVIDEDFDLSAEGPSLGPVDLRPSHPAYVMYTSGSTGRPKGVVVTHEAVVNQFGWMQRTYGLTADDRMLLKTPVGFDVSVWELFWPLVTGASVVVARPGGHRDPAYLAGVIRDAGVTVVQFVPSMLRLFLDDPAAASCRSLRVLICIGEALPGELAEEAHKVLGLPVQNLYGPTEATIAVTGWECDQPGAAPIGTPMDNTRVYVLDKSLRPVPPGVPGELYLAGIQLARGYWDRPGLTAERFVADPYGRGGRLYRTGDVAMWRPDGVLDFLGRTDDQVKLRGFRIELGEIETALRGFGEVRQAAVVVRDSRLVAYVVGAVDPVALRAYVGSTLPEYMVPATVVLLDALPLTANGKLDRRALPLPDFAVATDRRAASTREEEVLCQAFAAVLGLDEVGVDDNFFDLGGHSLLATRVVQRVRASLGVEPSLADLFRYPTAALLAPRLGAHRRPDPFRPVLPLQTEGTLAPLFCLPPASGLSWSYAGLVEHLDDRPIYGLQAPMLDGEHPGGSMDEAVAWYLEQLRSAQPTGPYHLLGWSAGGNIAHALAVELQRQGQKVALLVLLDSYPGAEGHEAIAASEHDLLAALLRAAGASPGEETLTVPGAVRALRDADLPWPVGEQHVRAFLRNTRSNLRVQHSIVPGLFDGDIVHFTALQGRFTPEQAEQSWQAHATGGVQAYPVASDHAGMCARGPLGEIGDVLAGLL</sequence>
<name>A0A318NCD0_9ACTN</name>
<dbReference type="NCBIfam" id="TIGR01733">
    <property type="entry name" value="AA-adenyl-dom"/>
    <property type="match status" value="4"/>
</dbReference>
<dbReference type="Pfam" id="PF13193">
    <property type="entry name" value="AMP-binding_C"/>
    <property type="match status" value="4"/>
</dbReference>
<evidence type="ECO:0000256" key="3">
    <source>
        <dbReference type="ARBA" id="ARBA00022450"/>
    </source>
</evidence>
<dbReference type="CDD" id="cd19544">
    <property type="entry name" value="E-C_NRPS"/>
    <property type="match status" value="1"/>
</dbReference>